<evidence type="ECO:0000313" key="3">
    <source>
        <dbReference type="Proteomes" id="UP000693970"/>
    </source>
</evidence>
<comment type="caution">
    <text evidence="2">The sequence shown here is derived from an EMBL/GenBank/DDBJ whole genome shotgun (WGS) entry which is preliminary data.</text>
</comment>
<keyword evidence="3" id="KW-1185">Reference proteome</keyword>
<organism evidence="2 3">
    <name type="scientific">Nitzschia inconspicua</name>
    <dbReference type="NCBI Taxonomy" id="303405"/>
    <lineage>
        <taxon>Eukaryota</taxon>
        <taxon>Sar</taxon>
        <taxon>Stramenopiles</taxon>
        <taxon>Ochrophyta</taxon>
        <taxon>Bacillariophyta</taxon>
        <taxon>Bacillariophyceae</taxon>
        <taxon>Bacillariophycidae</taxon>
        <taxon>Bacillariales</taxon>
        <taxon>Bacillariaceae</taxon>
        <taxon>Nitzschia</taxon>
    </lineage>
</organism>
<sequence length="2284" mass="256565">MAVCQPAGIFTLDGTSTDTSVLPASTLAAVRLCFLFPTAGTIAPHRRWFPTFIYSLAGAPTRPDTMLPPELCHIPFDQAFCLPAPVSRPYRPPLSYPLPIPGRDIIFSHDGCTFPPAPIRPTHCSESGDPHLFSSRWFLSIFYIYFDSQFESLYLHLVLLYLASTSLPPILPRYSMAPLTLSPLAFAKFLAVHRGYGTFSHLGVRDRPLEQLCQSYLSSVGSTNHHALSSQIIHDPKMRFVHWCDGRLALFHSVVAHERDGRHCYLAVASDTIGSYPLVSSYDLQMFDRFFLGMMAANVAQSSHFPTIDAYRPAEVPKQGDDDAETNTLTELGFPDAVEETIPVFTLLPQILPIPPGFSVPVGIKVDQPLPPGQTYHPAFEAWCAAVRHCHSYNSGKPLNTPSANRLFHATSFDDWAELHAVATNDPISVETSHPLTPVPDHSAPAVAIRDRITAISEASLLYWYQDTSLSDQESQFLHPTTPQQQATSSSQPSSNEVLLSLAKSLTDAKSSKDHIDSQEFETLLIKYRILLSYTPDGASIAYAELAPAVKAAFRLRNNVNRANQVREAYTNFIALQEARADSCYHFAHFLEGQIDTPFVNALVAFNWFASPLYLHRLSIDRLLSIFQFLPVDAQNASYTARVATENAVYDEELADEDTTRRTKRSTHLFIHGNQRTINDVIRGANNLLFFLEFLSPDAHKTLLYVGVRNYLQALYSSTGKHWLAIYESRFPHLAHSLLIEVQDILTPFIAIAKDAPTVTAILQNPDMDMSPVVKALNGAATHAHDRKNFLLGAMQSNDNTRYSSPPHTWAWFTPPTVRRSQPSRPDDSQDRRPPAKRTRTTSGPGMLVCDQLKLPRCEILFPTAGREKATLCFGWTFVGQSCRALQTGKRCRFFHANSVLDIPETHRQRFIDWVTDTPNVSFAPGKGPSPEVCVPSYPLTSQDLSAAAILSSRPNQAPAPPNFPPGQDSNTPASPHSEPVALPMHSKFLPMSHDPHLLPHPPMDLPPSERNRLVMSLDPAVQDAINCKYGKPTTSISFCSEYVFRHVIPHLFASAFLDETSSKLLCAACPLYRLFEELVHEFSPFDPHLARGYSPYVGFRDETEINVTRVRHVSAALIRLGMNVPRLVRWIGGPHLATHRNVPKIISTLRHSVDSQTLLDLERVFTTGSPRLCQAASTEANFLSFMRYGNHASARDNPDKLLQVFVKDAKRGFTLVVDDRLLPFIRDTHLTPIGIVDIDNPWKNNRPVFDSTFRPEPWCFAINDWTDKHNEPALQFPGSFRRLLNWIWNLRISYPSEPILIGDNDICGAFRLVKFNPEVVPMHGYRVGPYLGFATGQTFGDNVSAANFEVCAIARQQHASYLWNYFPDDVMRRAATYVQRMKFPPTPDTSPPFAAANADSQNPGVFLPNGDRKAPPYPHQVDDCMFADIRHYFPLTSAASIVALEDVFGTTHPCQEHVLSMDKLELEYTESRLVVGHVPDSRRMVVELSPRRRSKLVAFLRQEQWLQPRKATLVEIATVVGMIDSAAEFFPWARVQVLVLQDLLRDCIRQEYRRAIKSRTLDAQLQVFYRQLPRSLSDRFDQLRCRKLAEFVWRSRRRVQISRACTAALHVVYDYLVAAQPWEQPIGHIVSRDPAFFATTDASEQAVGVAIPSLALWCFLPVSLPTWTLLKPPRNGRAQLHINTLEFIGIMLGFIMTEAYVSLATNEYPPSPILSLECDNTAAVSWSRKMSTGSAAGRRLLQLFAEYQLLSPLGLVVKHIAGADNTLADLISRLPSAKRTRILDSLPPKSRAALAPTLDAVFRCELGATNKTKVLRHFRSMRIHFVWFLSEHELTESVFPVVILPLETLNYVFACYAAHLGSGHTLSRRAIRSDTARNYLLAAATLVQLFHPHNLDPRKEKGTQSLCPAIDKVLKEMKRWENIPDRREPYTVAMQVLLRSKVSTSAPHCKLSALCDWFSVMLHAGGRRCEWAQPPHISDLTHTPELNVRGTPAAFCLNDITFFRLGKRSLTLDKALTHPHLPTMVTVCFRVQKNGAHGETKLFTQNTHDLNLCPVRHWLSIVQRFVHLVGRDEHIPLAVYHDATLHRVRYLTSTDIEQQMRLLAAELYDLDPIRDAKDLARFSAHSLRVGACCVLQALGFEEHEIEKLLRWKSKTWQLYTRKNVDMAPSDSSAPHLVVRRVLWQALCSCVNSGEEVGTIKDMRDKSKAPNFNNFAKMKSEELRDLLIKAIQEQKRQLIAAEGAGTGTEKELNVILKCAEKVNTDKADKDAAKILKASKLTLAE</sequence>
<feature type="region of interest" description="Disordered" evidence="1">
    <location>
        <begin position="813"/>
        <end position="845"/>
    </location>
</feature>
<dbReference type="PANTHER" id="PTHR33050">
    <property type="entry name" value="REVERSE TRANSCRIPTASE DOMAIN-CONTAINING PROTEIN"/>
    <property type="match status" value="1"/>
</dbReference>
<reference evidence="2" key="1">
    <citation type="journal article" date="2021" name="Sci. Rep.">
        <title>Diploid genomic architecture of Nitzschia inconspicua, an elite biomass production diatom.</title>
        <authorList>
            <person name="Oliver A."/>
            <person name="Podell S."/>
            <person name="Pinowska A."/>
            <person name="Traller J.C."/>
            <person name="Smith S.R."/>
            <person name="McClure R."/>
            <person name="Beliaev A."/>
            <person name="Bohutskyi P."/>
            <person name="Hill E.A."/>
            <person name="Rabines A."/>
            <person name="Zheng H."/>
            <person name="Allen L.Z."/>
            <person name="Kuo A."/>
            <person name="Grigoriev I.V."/>
            <person name="Allen A.E."/>
            <person name="Hazlebeck D."/>
            <person name="Allen E.E."/>
        </authorList>
    </citation>
    <scope>NUCLEOTIDE SEQUENCE</scope>
    <source>
        <strain evidence="2">Hildebrandi</strain>
    </source>
</reference>
<feature type="region of interest" description="Disordered" evidence="1">
    <location>
        <begin position="475"/>
        <end position="494"/>
    </location>
</feature>
<feature type="region of interest" description="Disordered" evidence="1">
    <location>
        <begin position="954"/>
        <end position="981"/>
    </location>
</feature>
<dbReference type="Proteomes" id="UP000693970">
    <property type="component" value="Unassembled WGS sequence"/>
</dbReference>
<feature type="compositionally biased region" description="Low complexity" evidence="1">
    <location>
        <begin position="480"/>
        <end position="494"/>
    </location>
</feature>
<protein>
    <submittedName>
        <fullName evidence="2">Uncharacterized protein</fullName>
    </submittedName>
</protein>
<accession>A0A9K3PBC7</accession>
<dbReference type="EMBL" id="JAGRRH010000026">
    <property type="protein sequence ID" value="KAG7341337.1"/>
    <property type="molecule type" value="Genomic_DNA"/>
</dbReference>
<dbReference type="InterPro" id="IPR052055">
    <property type="entry name" value="Hepadnavirus_pol/RT"/>
</dbReference>
<dbReference type="PANTHER" id="PTHR33050:SF7">
    <property type="entry name" value="RIBONUCLEASE H"/>
    <property type="match status" value="1"/>
</dbReference>
<gene>
    <name evidence="2" type="ORF">IV203_023288</name>
</gene>
<evidence type="ECO:0000256" key="1">
    <source>
        <dbReference type="SAM" id="MobiDB-lite"/>
    </source>
</evidence>
<proteinExistence type="predicted"/>
<dbReference type="OrthoDB" id="92990at2759"/>
<evidence type="ECO:0000313" key="2">
    <source>
        <dbReference type="EMBL" id="KAG7341337.1"/>
    </source>
</evidence>
<feature type="compositionally biased region" description="Basic and acidic residues" evidence="1">
    <location>
        <begin position="825"/>
        <end position="834"/>
    </location>
</feature>
<reference evidence="2" key="2">
    <citation type="submission" date="2021-04" db="EMBL/GenBank/DDBJ databases">
        <authorList>
            <person name="Podell S."/>
        </authorList>
    </citation>
    <scope>NUCLEOTIDE SEQUENCE</scope>
    <source>
        <strain evidence="2">Hildebrandi</strain>
    </source>
</reference>
<name>A0A9K3PBC7_9STRA</name>